<reference evidence="1" key="1">
    <citation type="submission" date="2021-01" db="EMBL/GenBank/DDBJ databases">
        <authorList>
            <consortium name="Genoscope - CEA"/>
            <person name="William W."/>
        </authorList>
    </citation>
    <scope>NUCLEOTIDE SEQUENCE</scope>
</reference>
<proteinExistence type="predicted"/>
<dbReference type="Proteomes" id="UP000692954">
    <property type="component" value="Unassembled WGS sequence"/>
</dbReference>
<keyword evidence="2" id="KW-1185">Reference proteome</keyword>
<evidence type="ECO:0000313" key="1">
    <source>
        <dbReference type="EMBL" id="CAD8129072.1"/>
    </source>
</evidence>
<gene>
    <name evidence="1" type="ORF">PSON_ATCC_30995.1.T2060010</name>
</gene>
<sequence>MRFSHYRCLLSQIQAQINNYIKTLKITKKLLLASQKGIKSSKKAQNGNKKFLNFILTNIIKLEKLKECQNYRIEIMNEQYIINFNNIKIKMDIQKLIEIILDTASTQKIKQDIQIVQQVLNLSEQECEEKIIKLRGIGLKVYVLLPSPKIHYITNVLTVAKSHHMCIAKNAICQKNIKIML</sequence>
<comment type="caution">
    <text evidence="1">The sequence shown here is derived from an EMBL/GenBank/DDBJ whole genome shotgun (WGS) entry which is preliminary data.</text>
</comment>
<evidence type="ECO:0000313" key="2">
    <source>
        <dbReference type="Proteomes" id="UP000692954"/>
    </source>
</evidence>
<dbReference type="EMBL" id="CAJJDN010000206">
    <property type="protein sequence ID" value="CAD8129072.1"/>
    <property type="molecule type" value="Genomic_DNA"/>
</dbReference>
<name>A0A8S1RP07_9CILI</name>
<protein>
    <submittedName>
        <fullName evidence="1">Uncharacterized protein</fullName>
    </submittedName>
</protein>
<dbReference type="AlphaFoldDB" id="A0A8S1RP07"/>
<organism evidence="1 2">
    <name type="scientific">Paramecium sonneborni</name>
    <dbReference type="NCBI Taxonomy" id="65129"/>
    <lineage>
        <taxon>Eukaryota</taxon>
        <taxon>Sar</taxon>
        <taxon>Alveolata</taxon>
        <taxon>Ciliophora</taxon>
        <taxon>Intramacronucleata</taxon>
        <taxon>Oligohymenophorea</taxon>
        <taxon>Peniculida</taxon>
        <taxon>Parameciidae</taxon>
        <taxon>Paramecium</taxon>
    </lineage>
</organism>
<accession>A0A8S1RP07</accession>